<keyword evidence="2" id="KW-0472">Membrane</keyword>
<dbReference type="KEGG" id="xac:XAC0115"/>
<evidence type="ECO:0000313" key="4">
    <source>
        <dbReference type="Proteomes" id="UP000000576"/>
    </source>
</evidence>
<feature type="transmembrane region" description="Helical" evidence="2">
    <location>
        <begin position="74"/>
        <end position="94"/>
    </location>
</feature>
<feature type="transmembrane region" description="Helical" evidence="2">
    <location>
        <begin position="49"/>
        <end position="68"/>
    </location>
</feature>
<keyword evidence="2" id="KW-1133">Transmembrane helix</keyword>
<evidence type="ECO:0000256" key="1">
    <source>
        <dbReference type="SAM" id="MobiDB-lite"/>
    </source>
</evidence>
<evidence type="ECO:0000313" key="3">
    <source>
        <dbReference type="EMBL" id="AAM35007.1"/>
    </source>
</evidence>
<name>A0AAI7ZCB5_XANAC</name>
<feature type="compositionally biased region" description="Basic and acidic residues" evidence="1">
    <location>
        <begin position="558"/>
        <end position="574"/>
    </location>
</feature>
<evidence type="ECO:0008006" key="5">
    <source>
        <dbReference type="Google" id="ProtNLM"/>
    </source>
</evidence>
<dbReference type="AlphaFoldDB" id="A0AAI7ZCB5"/>
<proteinExistence type="predicted"/>
<feature type="region of interest" description="Disordered" evidence="1">
    <location>
        <begin position="662"/>
        <end position="688"/>
    </location>
</feature>
<keyword evidence="2" id="KW-0812">Transmembrane</keyword>
<protein>
    <recommendedName>
        <fullName evidence="5">DUF4175 domain-containing protein</fullName>
    </recommendedName>
</protein>
<gene>
    <name evidence="3" type="ordered locus">XAC0115</name>
</gene>
<feature type="transmembrane region" description="Helical" evidence="2">
    <location>
        <begin position="157"/>
        <end position="174"/>
    </location>
</feature>
<reference evidence="3 4" key="1">
    <citation type="journal article" date="2002" name="Nature">
        <title>Comparison of the genomes of two Xanthomonas pathogens with differing host specificities.</title>
        <authorList>
            <person name="da Silva A.C."/>
            <person name="Ferro J.A."/>
            <person name="Reinach F.C."/>
            <person name="Farah C.S."/>
            <person name="Furlan L.R."/>
            <person name="Quaggio R.B."/>
            <person name="Monteiro-Vitorello C.B."/>
            <person name="Van Sluys M.A."/>
            <person name="Almeida N.F."/>
            <person name="Alves L.M."/>
            <person name="do Amaral A.M."/>
            <person name="Bertolini M.C."/>
            <person name="Camargo L.E."/>
            <person name="Camarotte G."/>
            <person name="Cannavan F."/>
            <person name="Cardozo J."/>
            <person name="Chambergo F."/>
            <person name="Ciapina L.P."/>
            <person name="Cicarelli R.M."/>
            <person name="Coutinho L.L."/>
            <person name="Cursino-Santos J.R."/>
            <person name="El-Dorry H."/>
            <person name="Faria J.B."/>
            <person name="Ferreira A.J."/>
            <person name="Ferreira R.C."/>
            <person name="Ferro M.I."/>
            <person name="Formighieri E.F."/>
            <person name="Franco M.C."/>
            <person name="Greggio C.C."/>
            <person name="Gruber A."/>
            <person name="Katsuyama A.M."/>
            <person name="Kishi L.T."/>
            <person name="Leite R.P."/>
            <person name="Lemos E.G."/>
            <person name="Lemos M.V."/>
            <person name="Locali E.C."/>
            <person name="Machado M.A."/>
            <person name="Madeira A.M."/>
            <person name="Martinez-Rossi N.M."/>
            <person name="Martins E.C."/>
            <person name="Meidanis J."/>
            <person name="Menck C.F."/>
            <person name="Miyaki C.Y."/>
            <person name="Moon D.H."/>
            <person name="Moreira L.M."/>
            <person name="Novo M.T."/>
            <person name="Okura V.K."/>
            <person name="Oliveira M.C."/>
            <person name="Oliveira V.R."/>
            <person name="Pereira H.A."/>
            <person name="Rossi A."/>
            <person name="Sena J.A."/>
            <person name="Silva C."/>
            <person name="de Souza R.F."/>
            <person name="Spinola L.A."/>
            <person name="Takita M.A."/>
            <person name="Tamura R.E."/>
            <person name="Teixeira E.C."/>
            <person name="Tezza R.I."/>
            <person name="Trindade dos Santos M."/>
            <person name="Truffi D."/>
            <person name="Tsai S.M."/>
            <person name="White F.F."/>
            <person name="Setubal J.C."/>
            <person name="Kitajima J.P."/>
        </authorList>
    </citation>
    <scope>NUCLEOTIDE SEQUENCE [LARGE SCALE GENOMIC DNA]</scope>
    <source>
        <strain evidence="3 4">306</strain>
    </source>
</reference>
<organism evidence="3 4">
    <name type="scientific">Xanthomonas axonopodis pv. citri (strain 306)</name>
    <dbReference type="NCBI Taxonomy" id="190486"/>
    <lineage>
        <taxon>Bacteria</taxon>
        <taxon>Pseudomonadati</taxon>
        <taxon>Pseudomonadota</taxon>
        <taxon>Gammaproteobacteria</taxon>
        <taxon>Lysobacterales</taxon>
        <taxon>Lysobacteraceae</taxon>
        <taxon>Xanthomonas</taxon>
    </lineage>
</organism>
<dbReference type="EMBL" id="AE008923">
    <property type="protein sequence ID" value="AAM35007.1"/>
    <property type="molecule type" value="Genomic_DNA"/>
</dbReference>
<feature type="region of interest" description="Disordered" evidence="1">
    <location>
        <begin position="489"/>
        <end position="576"/>
    </location>
</feature>
<feature type="compositionally biased region" description="Basic and acidic residues" evidence="1">
    <location>
        <begin position="535"/>
        <end position="548"/>
    </location>
</feature>
<sequence>MAAGAVANRPGAAAVRARTLAGHRAAPVHSRMSTPALQRAWQAARRRQAAGVLLFGLPLAAVPAALAWRAGAQAAVVALLLGLLALGGVALLAARRLDQSWLIHRLDRDADLEDSSDLLFAPATRLGPLQTLQRQRLEQRLRSSPRDLRPAWPWRRAWPWSVLGVLACGALLLWPQPATHRTPPTDRVAAARASSGAPTLRQAQLRSSPPAYTGLPAARLPGLDAKVPAGTRLDWQLQVGPAPRSVAVRLTDGSTVALARQGRGDIWQGHWVAERASLYRILIDGAPADRQLHRLDVLPDRPPQVRVLAPEQSLVLWSPAARTWTLRFEASDDYAVATNAELRLTLAQGSGENITFRTQRRTLTGSGPARQRGFAITLEPHALGMAAGDDLIAQLIVHDTRQPGPQEGRSASVILRWPPPEQTMAAGLEASVKQTLPAYFRSQRQIIIDAEALLKEKPRLEAATFLKRSDAIGVDQRLLRLRYGQFLGEESEGAPQGPPTADAPPTSDAPADDLPTADMPTADAPSAPGAASDTHAGHDHDDHAHDAHAATPGAAALDDDHDHDHGGSNGRPERSSFGQAENVLAEFGHTHDHAEAATLLDPQTRALLRAALDQMWQSEGELRQGHPERALPYANKALGFIKQVQQAERIYLARVGTQLPPIDPSRRLSGDRTGLGDRAAGLDTRPDPDPSALQLWDALGEAAPVSDATLARYAQWLQTQQDRLHDPLGLAAAVETLRAEPDCARCRAQLRAQVWRTLLAPPAAPHRRAAPDPRGQRYLDALRQEMQP</sequence>
<feature type="compositionally biased region" description="Low complexity" evidence="1">
    <location>
        <begin position="503"/>
        <end position="534"/>
    </location>
</feature>
<dbReference type="Proteomes" id="UP000000576">
    <property type="component" value="Chromosome"/>
</dbReference>
<accession>A0AAI7ZCB5</accession>
<evidence type="ECO:0000256" key="2">
    <source>
        <dbReference type="SAM" id="Phobius"/>
    </source>
</evidence>